<evidence type="ECO:0000313" key="2">
    <source>
        <dbReference type="Proteomes" id="UP000821845"/>
    </source>
</evidence>
<sequence>MSSRSAVCFGHAGHVSSRGRGFALQARDTLAHRARRALLGASSGSLLTVVPRAGALTNFAASSGADQRAAIGPPPSLRFPQQSRRLPALLAILVVRRLVLSCAPENAIVLVAEKT</sequence>
<dbReference type="Proteomes" id="UP000821845">
    <property type="component" value="Chromosome 5"/>
</dbReference>
<reference evidence="1" key="1">
    <citation type="submission" date="2020-05" db="EMBL/GenBank/DDBJ databases">
        <title>Large-scale comparative analyses of tick genomes elucidate their genetic diversity and vector capacities.</title>
        <authorList>
            <person name="Jia N."/>
            <person name="Wang J."/>
            <person name="Shi W."/>
            <person name="Du L."/>
            <person name="Sun Y."/>
            <person name="Zhan W."/>
            <person name="Jiang J."/>
            <person name="Wang Q."/>
            <person name="Zhang B."/>
            <person name="Ji P."/>
            <person name="Sakyi L.B."/>
            <person name="Cui X."/>
            <person name="Yuan T."/>
            <person name="Jiang B."/>
            <person name="Yang W."/>
            <person name="Lam T.T.-Y."/>
            <person name="Chang Q."/>
            <person name="Ding S."/>
            <person name="Wang X."/>
            <person name="Zhu J."/>
            <person name="Ruan X."/>
            <person name="Zhao L."/>
            <person name="Wei J."/>
            <person name="Que T."/>
            <person name="Du C."/>
            <person name="Cheng J."/>
            <person name="Dai P."/>
            <person name="Han X."/>
            <person name="Huang E."/>
            <person name="Gao Y."/>
            <person name="Liu J."/>
            <person name="Shao H."/>
            <person name="Ye R."/>
            <person name="Li L."/>
            <person name="Wei W."/>
            <person name="Wang X."/>
            <person name="Wang C."/>
            <person name="Yang T."/>
            <person name="Huo Q."/>
            <person name="Li W."/>
            <person name="Guo W."/>
            <person name="Chen H."/>
            <person name="Zhou L."/>
            <person name="Ni X."/>
            <person name="Tian J."/>
            <person name="Zhou Y."/>
            <person name="Sheng Y."/>
            <person name="Liu T."/>
            <person name="Pan Y."/>
            <person name="Xia L."/>
            <person name="Li J."/>
            <person name="Zhao F."/>
            <person name="Cao W."/>
        </authorList>
    </citation>
    <scope>NUCLEOTIDE SEQUENCE</scope>
    <source>
        <strain evidence="1">Hyas-2018</strain>
    </source>
</reference>
<accession>A0ACB7SBE7</accession>
<gene>
    <name evidence="1" type="ORF">HPB50_022209</name>
</gene>
<comment type="caution">
    <text evidence="1">The sequence shown here is derived from an EMBL/GenBank/DDBJ whole genome shotgun (WGS) entry which is preliminary data.</text>
</comment>
<protein>
    <submittedName>
        <fullName evidence="1">Uncharacterized protein</fullName>
    </submittedName>
</protein>
<dbReference type="EMBL" id="CM023485">
    <property type="protein sequence ID" value="KAH6931099.1"/>
    <property type="molecule type" value="Genomic_DNA"/>
</dbReference>
<organism evidence="1 2">
    <name type="scientific">Hyalomma asiaticum</name>
    <name type="common">Tick</name>
    <dbReference type="NCBI Taxonomy" id="266040"/>
    <lineage>
        <taxon>Eukaryota</taxon>
        <taxon>Metazoa</taxon>
        <taxon>Ecdysozoa</taxon>
        <taxon>Arthropoda</taxon>
        <taxon>Chelicerata</taxon>
        <taxon>Arachnida</taxon>
        <taxon>Acari</taxon>
        <taxon>Parasitiformes</taxon>
        <taxon>Ixodida</taxon>
        <taxon>Ixodoidea</taxon>
        <taxon>Ixodidae</taxon>
        <taxon>Hyalomminae</taxon>
        <taxon>Hyalomma</taxon>
    </lineage>
</organism>
<evidence type="ECO:0000313" key="1">
    <source>
        <dbReference type="EMBL" id="KAH6931099.1"/>
    </source>
</evidence>
<proteinExistence type="predicted"/>
<name>A0ACB7SBE7_HYAAI</name>
<keyword evidence="2" id="KW-1185">Reference proteome</keyword>